<name>A0ABP8HI20_9SPHI</name>
<keyword evidence="2" id="KW-1185">Reference proteome</keyword>
<dbReference type="RefSeq" id="WP_345214004.1">
    <property type="nucleotide sequence ID" value="NZ_BAABFT010000023.1"/>
</dbReference>
<evidence type="ECO:0008006" key="3">
    <source>
        <dbReference type="Google" id="ProtNLM"/>
    </source>
</evidence>
<proteinExistence type="predicted"/>
<dbReference type="EMBL" id="BAABFT010000023">
    <property type="protein sequence ID" value="GAA4339658.1"/>
    <property type="molecule type" value="Genomic_DNA"/>
</dbReference>
<accession>A0ABP8HI20</accession>
<comment type="caution">
    <text evidence="1">The sequence shown here is derived from an EMBL/GenBank/DDBJ whole genome shotgun (WGS) entry which is preliminary data.</text>
</comment>
<gene>
    <name evidence="1" type="ORF">GCM10023149_50500</name>
</gene>
<protein>
    <recommendedName>
        <fullName evidence="3">DUF4314 domain-containing protein</fullName>
    </recommendedName>
</protein>
<sequence length="137" mass="15495">MNEHLKMEGRTVMVHPELYDDPAEKTGMTGTIRSVDISGNDFFVDFPDGKLGRYGADALLVLKKPEDIHQVLENDKGTLTLAERKDLFNITLFQNYGFPEQVKTALEMARNRPVVRELGLRSLEDSLGMNQSRARGR</sequence>
<reference evidence="2" key="1">
    <citation type="journal article" date="2019" name="Int. J. Syst. Evol. Microbiol.">
        <title>The Global Catalogue of Microorganisms (GCM) 10K type strain sequencing project: providing services to taxonomists for standard genome sequencing and annotation.</title>
        <authorList>
            <consortium name="The Broad Institute Genomics Platform"/>
            <consortium name="The Broad Institute Genome Sequencing Center for Infectious Disease"/>
            <person name="Wu L."/>
            <person name="Ma J."/>
        </authorList>
    </citation>
    <scope>NUCLEOTIDE SEQUENCE [LARGE SCALE GENOMIC DNA]</scope>
    <source>
        <strain evidence="2">JCM 17705</strain>
    </source>
</reference>
<evidence type="ECO:0000313" key="1">
    <source>
        <dbReference type="EMBL" id="GAA4339658.1"/>
    </source>
</evidence>
<organism evidence="1 2">
    <name type="scientific">Mucilaginibacter gynuensis</name>
    <dbReference type="NCBI Taxonomy" id="1302236"/>
    <lineage>
        <taxon>Bacteria</taxon>
        <taxon>Pseudomonadati</taxon>
        <taxon>Bacteroidota</taxon>
        <taxon>Sphingobacteriia</taxon>
        <taxon>Sphingobacteriales</taxon>
        <taxon>Sphingobacteriaceae</taxon>
        <taxon>Mucilaginibacter</taxon>
    </lineage>
</organism>
<evidence type="ECO:0000313" key="2">
    <source>
        <dbReference type="Proteomes" id="UP001500582"/>
    </source>
</evidence>
<dbReference type="Proteomes" id="UP001500582">
    <property type="component" value="Unassembled WGS sequence"/>
</dbReference>